<gene>
    <name evidence="1" type="ORF">AMORRO_LOCUS17515</name>
</gene>
<proteinExistence type="predicted"/>
<name>A0A9N9P1E9_9GLOM</name>
<evidence type="ECO:0000313" key="1">
    <source>
        <dbReference type="EMBL" id="CAG8783375.1"/>
    </source>
</evidence>
<feature type="non-terminal residue" evidence="1">
    <location>
        <position position="126"/>
    </location>
</feature>
<dbReference type="EMBL" id="CAJVPV010054560">
    <property type="protein sequence ID" value="CAG8783375.1"/>
    <property type="molecule type" value="Genomic_DNA"/>
</dbReference>
<dbReference type="Proteomes" id="UP000789342">
    <property type="component" value="Unassembled WGS sequence"/>
</dbReference>
<comment type="caution">
    <text evidence="1">The sequence shown here is derived from an EMBL/GenBank/DDBJ whole genome shotgun (WGS) entry which is preliminary data.</text>
</comment>
<dbReference type="AlphaFoldDB" id="A0A9N9P1E9"/>
<reference evidence="1" key="1">
    <citation type="submission" date="2021-06" db="EMBL/GenBank/DDBJ databases">
        <authorList>
            <person name="Kallberg Y."/>
            <person name="Tangrot J."/>
            <person name="Rosling A."/>
        </authorList>
    </citation>
    <scope>NUCLEOTIDE SEQUENCE</scope>
    <source>
        <strain evidence="1">CL551</strain>
    </source>
</reference>
<dbReference type="OrthoDB" id="2391371at2759"/>
<sequence>NHDMPLQQNVFHRYQYNDCNHVAARTLSQPILVDLIISFVDPTDISTLHSICLVNRLWCRRAIPHLWSSPFSLNVRNDHLLDIVSIYVSCLDESSQRSLLQLHIKNHYMGNSYVDPHMRSSRIDSQ</sequence>
<protein>
    <submittedName>
        <fullName evidence="1">15223_t:CDS:1</fullName>
    </submittedName>
</protein>
<accession>A0A9N9P1E9</accession>
<evidence type="ECO:0000313" key="2">
    <source>
        <dbReference type="Proteomes" id="UP000789342"/>
    </source>
</evidence>
<feature type="non-terminal residue" evidence="1">
    <location>
        <position position="1"/>
    </location>
</feature>
<keyword evidence="2" id="KW-1185">Reference proteome</keyword>
<organism evidence="1 2">
    <name type="scientific">Acaulospora morrowiae</name>
    <dbReference type="NCBI Taxonomy" id="94023"/>
    <lineage>
        <taxon>Eukaryota</taxon>
        <taxon>Fungi</taxon>
        <taxon>Fungi incertae sedis</taxon>
        <taxon>Mucoromycota</taxon>
        <taxon>Glomeromycotina</taxon>
        <taxon>Glomeromycetes</taxon>
        <taxon>Diversisporales</taxon>
        <taxon>Acaulosporaceae</taxon>
        <taxon>Acaulospora</taxon>
    </lineage>
</organism>